<dbReference type="PANTHER" id="PTHR43284:SF1">
    <property type="entry name" value="ASPARAGINE SYNTHETASE"/>
    <property type="match status" value="1"/>
</dbReference>
<dbReference type="InterPro" id="IPR014729">
    <property type="entry name" value="Rossmann-like_a/b/a_fold"/>
</dbReference>
<dbReference type="SUPFAM" id="SSF56235">
    <property type="entry name" value="N-terminal nucleophile aminohydrolases (Ntn hydrolases)"/>
    <property type="match status" value="1"/>
</dbReference>
<evidence type="ECO:0000313" key="2">
    <source>
        <dbReference type="EMBL" id="GAJ14471.1"/>
    </source>
</evidence>
<dbReference type="GO" id="GO:0005829">
    <property type="term" value="C:cytosol"/>
    <property type="evidence" value="ECO:0007669"/>
    <property type="project" value="TreeGrafter"/>
</dbReference>
<feature type="domain" description="Glutamine amidotransferase type-2" evidence="1">
    <location>
        <begin position="1"/>
        <end position="81"/>
    </location>
</feature>
<dbReference type="PANTHER" id="PTHR43284">
    <property type="entry name" value="ASPARAGINE SYNTHETASE (GLUTAMINE-HYDROLYZING)"/>
    <property type="match status" value="1"/>
</dbReference>
<organism evidence="2">
    <name type="scientific">marine sediment metagenome</name>
    <dbReference type="NCBI Taxonomy" id="412755"/>
    <lineage>
        <taxon>unclassified sequences</taxon>
        <taxon>metagenomes</taxon>
        <taxon>ecological metagenomes</taxon>
    </lineage>
</organism>
<sequence length="250" mass="28373">QALFLARDRIGKKPLYYTSQNGFFVFASEIKSILQCHNIQRKVDPDALDALLTFGYIPAPKTLFKNIFALSPARFISLRIVNHKLQMTGPMSYWQPKFKTDQTLTAQEYETETLRLLKESVKFRLMSDVPLGAFLSGGIDSSTIVALMAELSDKPVKTFSIGFQEEEYNELPYARRVAQHFKTDHHELIIKKENVEELLPALTWHYDEGFADSSALPTYFVSRMTREHVKVALSGDGGDELFAGYGSYQG</sequence>
<dbReference type="InterPro" id="IPR001962">
    <property type="entry name" value="Asn_synthase"/>
</dbReference>
<dbReference type="InterPro" id="IPR017932">
    <property type="entry name" value="GATase_2_dom"/>
</dbReference>
<dbReference type="AlphaFoldDB" id="X1VHR9"/>
<dbReference type="GO" id="GO:0004066">
    <property type="term" value="F:asparagine synthase (glutamine-hydrolyzing) activity"/>
    <property type="evidence" value="ECO:0007669"/>
    <property type="project" value="InterPro"/>
</dbReference>
<dbReference type="Gene3D" id="3.40.50.620">
    <property type="entry name" value="HUPs"/>
    <property type="match status" value="1"/>
</dbReference>
<proteinExistence type="predicted"/>
<dbReference type="SUPFAM" id="SSF52402">
    <property type="entry name" value="Adenine nucleotide alpha hydrolases-like"/>
    <property type="match status" value="1"/>
</dbReference>
<reference evidence="2" key="1">
    <citation type="journal article" date="2014" name="Front. Microbiol.">
        <title>High frequency of phylogenetically diverse reductive dehalogenase-homologous genes in deep subseafloor sedimentary metagenomes.</title>
        <authorList>
            <person name="Kawai M."/>
            <person name="Futagami T."/>
            <person name="Toyoda A."/>
            <person name="Takaki Y."/>
            <person name="Nishi S."/>
            <person name="Hori S."/>
            <person name="Arai W."/>
            <person name="Tsubouchi T."/>
            <person name="Morono Y."/>
            <person name="Uchiyama I."/>
            <person name="Ito T."/>
            <person name="Fujiyama A."/>
            <person name="Inagaki F."/>
            <person name="Takami H."/>
        </authorList>
    </citation>
    <scope>NUCLEOTIDE SEQUENCE</scope>
    <source>
        <strain evidence="2">Expedition CK06-06</strain>
    </source>
</reference>
<name>X1VHR9_9ZZZZ</name>
<dbReference type="Pfam" id="PF00733">
    <property type="entry name" value="Asn_synthase"/>
    <property type="match status" value="1"/>
</dbReference>
<dbReference type="PROSITE" id="PS51278">
    <property type="entry name" value="GATASE_TYPE_2"/>
    <property type="match status" value="1"/>
</dbReference>
<dbReference type="Gene3D" id="3.60.20.10">
    <property type="entry name" value="Glutamine Phosphoribosylpyrophosphate, subunit 1, domain 1"/>
    <property type="match status" value="1"/>
</dbReference>
<dbReference type="InterPro" id="IPR029055">
    <property type="entry name" value="Ntn_hydrolases_N"/>
</dbReference>
<dbReference type="Pfam" id="PF13537">
    <property type="entry name" value="GATase_7"/>
    <property type="match status" value="1"/>
</dbReference>
<dbReference type="GO" id="GO:0006529">
    <property type="term" value="P:asparagine biosynthetic process"/>
    <property type="evidence" value="ECO:0007669"/>
    <property type="project" value="InterPro"/>
</dbReference>
<feature type="non-terminal residue" evidence="2">
    <location>
        <position position="250"/>
    </location>
</feature>
<gene>
    <name evidence="2" type="ORF">S12H4_47955</name>
</gene>
<dbReference type="CDD" id="cd01991">
    <property type="entry name" value="Asn_synthase_B_C"/>
    <property type="match status" value="1"/>
</dbReference>
<accession>X1VHR9</accession>
<comment type="caution">
    <text evidence="2">The sequence shown here is derived from an EMBL/GenBank/DDBJ whole genome shotgun (WGS) entry which is preliminary data.</text>
</comment>
<feature type="non-terminal residue" evidence="2">
    <location>
        <position position="1"/>
    </location>
</feature>
<evidence type="ECO:0000259" key="1">
    <source>
        <dbReference type="PROSITE" id="PS51278"/>
    </source>
</evidence>
<protein>
    <recommendedName>
        <fullName evidence="1">Glutamine amidotransferase type-2 domain-containing protein</fullName>
    </recommendedName>
</protein>
<dbReference type="EMBL" id="BARW01029914">
    <property type="protein sequence ID" value="GAJ14471.1"/>
    <property type="molecule type" value="Genomic_DNA"/>
</dbReference>
<dbReference type="InterPro" id="IPR051786">
    <property type="entry name" value="ASN_synthetase/amidase"/>
</dbReference>